<name>A0A6S6ULH9_9GAMM</name>
<accession>A0A6S6ULH9</accession>
<organism evidence="1">
    <name type="scientific">uncultured Thiotrichaceae bacterium</name>
    <dbReference type="NCBI Taxonomy" id="298394"/>
    <lineage>
        <taxon>Bacteria</taxon>
        <taxon>Pseudomonadati</taxon>
        <taxon>Pseudomonadota</taxon>
        <taxon>Gammaproteobacteria</taxon>
        <taxon>Thiotrichales</taxon>
        <taxon>Thiotrichaceae</taxon>
        <taxon>environmental samples</taxon>
    </lineage>
</organism>
<evidence type="ECO:0000313" key="1">
    <source>
        <dbReference type="EMBL" id="CAA6830162.1"/>
    </source>
</evidence>
<dbReference type="EMBL" id="CACVAT010000566">
    <property type="protein sequence ID" value="CAA6830162.1"/>
    <property type="molecule type" value="Genomic_DNA"/>
</dbReference>
<protein>
    <submittedName>
        <fullName evidence="1">Uncharacterized protein</fullName>
    </submittedName>
</protein>
<reference evidence="1" key="1">
    <citation type="submission" date="2020-01" db="EMBL/GenBank/DDBJ databases">
        <authorList>
            <person name="Meier V. D."/>
            <person name="Meier V D."/>
        </authorList>
    </citation>
    <scope>NUCLEOTIDE SEQUENCE</scope>
    <source>
        <strain evidence="1">HLG_WM_MAG_09</strain>
    </source>
</reference>
<gene>
    <name evidence="1" type="ORF">HELGO_WM24217</name>
</gene>
<sequence>MRKVIGRLDGYSWYFQSNANRWSLEIAEDQHIEPEDLPLVGYGCSGWLYESEEAAQLDDKQVDAYIQKVFALLKQDKLSYIPTVNNSCSD</sequence>
<dbReference type="AlphaFoldDB" id="A0A6S6ULH9"/>
<proteinExistence type="predicted"/>